<dbReference type="Proteomes" id="UP000651085">
    <property type="component" value="Unassembled WGS sequence"/>
</dbReference>
<organism evidence="1 2">
    <name type="scientific">Jilunia laotingensis</name>
    <dbReference type="NCBI Taxonomy" id="2763675"/>
    <lineage>
        <taxon>Bacteria</taxon>
        <taxon>Pseudomonadati</taxon>
        <taxon>Bacteroidota</taxon>
        <taxon>Bacteroidia</taxon>
        <taxon>Bacteroidales</taxon>
        <taxon>Bacteroidaceae</taxon>
        <taxon>Jilunia</taxon>
    </lineage>
</organism>
<evidence type="ECO:0000313" key="2">
    <source>
        <dbReference type="Proteomes" id="UP000651085"/>
    </source>
</evidence>
<dbReference type="CDD" id="cd13120">
    <property type="entry name" value="BF2867_like_N"/>
    <property type="match status" value="1"/>
</dbReference>
<sequence>MLILSFSSCSNDELLMGEEQTSKGTLVHMVATANASIDIPDTRTTRPESNNGLDFRWAEGDQLLVTSNTGIKLGVLTLASGIDASQGTFSGEVYIDGDGQEINIFYLGSATNTQTFSGTTFIDDLSTQEGTFESLPQKDFMAAKTTVSLINGQASVNFNIVSQLSFAHYTLNGGTNVSFDGVEVTISGTNLYNEVTFNLANGGKNMKQGSIKAKAHGNDLYIILGPAENVELTFNATVNGKEYAATLPSHTYKENRYFATGVSQGYEVKMQEEGAGEWVDLGLTSGTLWASKNIGADEPYKSGNYYGWGDVTGQKIVSSAAQYGPSNYNEANYSTENTYGTLYYWQCCATESKYGSYDIAAYQLGEQWTMPTPDQVDELIKETTYESTTLNSVRGFKFINKKDESKWIFIPAAGYKLSGVVKNNGCLYAWTSEIHWYQGRLVGGNDYQYDYVKRGIALTDYYDEGSDVTYGVFNPAYGFPVRPVRK</sequence>
<gene>
    <name evidence="1" type="ORF">H8744_18005</name>
</gene>
<accession>A0A926ILL2</accession>
<reference evidence="1" key="1">
    <citation type="submission" date="2020-08" db="EMBL/GenBank/DDBJ databases">
        <title>Genome public.</title>
        <authorList>
            <person name="Liu C."/>
            <person name="Sun Q."/>
        </authorList>
    </citation>
    <scope>NUCLEOTIDE SEQUENCE</scope>
    <source>
        <strain evidence="1">N12</strain>
    </source>
</reference>
<dbReference type="EMBL" id="JACRTF010000001">
    <property type="protein sequence ID" value="MBC8595107.1"/>
    <property type="molecule type" value="Genomic_DNA"/>
</dbReference>
<comment type="caution">
    <text evidence="1">The sequence shown here is derived from an EMBL/GenBank/DDBJ whole genome shotgun (WGS) entry which is preliminary data.</text>
</comment>
<name>A0A926ILL2_9BACT</name>
<keyword evidence="2" id="KW-1185">Reference proteome</keyword>
<protein>
    <submittedName>
        <fullName evidence="1">Uncharacterized protein</fullName>
    </submittedName>
</protein>
<evidence type="ECO:0000313" key="1">
    <source>
        <dbReference type="EMBL" id="MBC8595107.1"/>
    </source>
</evidence>
<proteinExistence type="predicted"/>
<dbReference type="AlphaFoldDB" id="A0A926ILL2"/>